<feature type="region of interest" description="Disordered" evidence="1">
    <location>
        <begin position="89"/>
        <end position="110"/>
    </location>
</feature>
<accession>A0ABD2KZG1</accession>
<reference evidence="2 4" key="1">
    <citation type="submission" date="2024-10" db="EMBL/GenBank/DDBJ databases">
        <authorList>
            <person name="Kim D."/>
        </authorList>
    </citation>
    <scope>NUCLEOTIDE SEQUENCE [LARGE SCALE GENOMIC DNA]</scope>
    <source>
        <strain evidence="2">BH-2024</strain>
    </source>
</reference>
<comment type="caution">
    <text evidence="2">The sequence shown here is derived from an EMBL/GenBank/DDBJ whole genome shotgun (WGS) entry which is preliminary data.</text>
</comment>
<protein>
    <submittedName>
        <fullName evidence="2">Uncharacterized protein</fullName>
    </submittedName>
</protein>
<proteinExistence type="predicted"/>
<evidence type="ECO:0000256" key="1">
    <source>
        <dbReference type="SAM" id="MobiDB-lite"/>
    </source>
</evidence>
<feature type="compositionally biased region" description="Low complexity" evidence="1">
    <location>
        <begin position="54"/>
        <end position="66"/>
    </location>
</feature>
<gene>
    <name evidence="2" type="ORF">niasHT_014432</name>
    <name evidence="3" type="ORF">niasHT_014434</name>
</gene>
<organism evidence="2 4">
    <name type="scientific">Heterodera trifolii</name>
    <dbReference type="NCBI Taxonomy" id="157864"/>
    <lineage>
        <taxon>Eukaryota</taxon>
        <taxon>Metazoa</taxon>
        <taxon>Ecdysozoa</taxon>
        <taxon>Nematoda</taxon>
        <taxon>Chromadorea</taxon>
        <taxon>Rhabditida</taxon>
        <taxon>Tylenchina</taxon>
        <taxon>Tylenchomorpha</taxon>
        <taxon>Tylenchoidea</taxon>
        <taxon>Heteroderidae</taxon>
        <taxon>Heteroderinae</taxon>
        <taxon>Heterodera</taxon>
    </lineage>
</organism>
<evidence type="ECO:0000313" key="2">
    <source>
        <dbReference type="EMBL" id="KAL3108283.1"/>
    </source>
</evidence>
<dbReference type="EMBL" id="JBICBT010000591">
    <property type="protein sequence ID" value="KAL3108283.1"/>
    <property type="molecule type" value="Genomic_DNA"/>
</dbReference>
<sequence>MDDIIEKKQLIRPPGSASGTVGARDVPPQHLTTTPNGGAGLDGRLTPFWSTYGPPRSRFPSSDSSSGKGMARPTYFVDLRDFLSNKLRRPLPFSLNPDLKVPLGETSPIA</sequence>
<keyword evidence="4" id="KW-1185">Reference proteome</keyword>
<evidence type="ECO:0000313" key="4">
    <source>
        <dbReference type="Proteomes" id="UP001620626"/>
    </source>
</evidence>
<dbReference type="EMBL" id="JBICBT010000591">
    <property type="protein sequence ID" value="KAL3108285.1"/>
    <property type="molecule type" value="Genomic_DNA"/>
</dbReference>
<feature type="region of interest" description="Disordered" evidence="1">
    <location>
        <begin position="1"/>
        <end position="70"/>
    </location>
</feature>
<dbReference type="AlphaFoldDB" id="A0ABD2KZG1"/>
<name>A0ABD2KZG1_9BILA</name>
<evidence type="ECO:0000313" key="3">
    <source>
        <dbReference type="EMBL" id="KAL3108285.1"/>
    </source>
</evidence>
<dbReference type="Proteomes" id="UP001620626">
    <property type="component" value="Unassembled WGS sequence"/>
</dbReference>